<organism evidence="1 2">
    <name type="scientific">Pseudobythopirellula maris</name>
    <dbReference type="NCBI Taxonomy" id="2527991"/>
    <lineage>
        <taxon>Bacteria</taxon>
        <taxon>Pseudomonadati</taxon>
        <taxon>Planctomycetota</taxon>
        <taxon>Planctomycetia</taxon>
        <taxon>Pirellulales</taxon>
        <taxon>Lacipirellulaceae</taxon>
        <taxon>Pseudobythopirellula</taxon>
    </lineage>
</organism>
<evidence type="ECO:0000313" key="2">
    <source>
        <dbReference type="Proteomes" id="UP000315440"/>
    </source>
</evidence>
<reference evidence="1 2" key="1">
    <citation type="submission" date="2019-02" db="EMBL/GenBank/DDBJ databases">
        <title>Deep-cultivation of Planctomycetes and their phenomic and genomic characterization uncovers novel biology.</title>
        <authorList>
            <person name="Wiegand S."/>
            <person name="Jogler M."/>
            <person name="Boedeker C."/>
            <person name="Pinto D."/>
            <person name="Vollmers J."/>
            <person name="Rivas-Marin E."/>
            <person name="Kohn T."/>
            <person name="Peeters S.H."/>
            <person name="Heuer A."/>
            <person name="Rast P."/>
            <person name="Oberbeckmann S."/>
            <person name="Bunk B."/>
            <person name="Jeske O."/>
            <person name="Meyerdierks A."/>
            <person name="Storesund J.E."/>
            <person name="Kallscheuer N."/>
            <person name="Luecker S."/>
            <person name="Lage O.M."/>
            <person name="Pohl T."/>
            <person name="Merkel B.J."/>
            <person name="Hornburger P."/>
            <person name="Mueller R.-W."/>
            <person name="Bruemmer F."/>
            <person name="Labrenz M."/>
            <person name="Spormann A.M."/>
            <person name="Op Den Camp H."/>
            <person name="Overmann J."/>
            <person name="Amann R."/>
            <person name="Jetten M.S.M."/>
            <person name="Mascher T."/>
            <person name="Medema M.H."/>
            <person name="Devos D.P."/>
            <person name="Kaster A.-K."/>
            <person name="Ovreas L."/>
            <person name="Rohde M."/>
            <person name="Galperin M.Y."/>
            <person name="Jogler C."/>
        </authorList>
    </citation>
    <scope>NUCLEOTIDE SEQUENCE [LARGE SCALE GENOMIC DNA]</scope>
    <source>
        <strain evidence="1 2">Mal64</strain>
    </source>
</reference>
<name>A0A5C5ZS40_9BACT</name>
<keyword evidence="2" id="KW-1185">Reference proteome</keyword>
<dbReference type="RefSeq" id="WP_146395685.1">
    <property type="nucleotide sequence ID" value="NZ_SJPQ01000001.1"/>
</dbReference>
<evidence type="ECO:0000313" key="1">
    <source>
        <dbReference type="EMBL" id="TWT89757.1"/>
    </source>
</evidence>
<accession>A0A5C5ZS40</accession>
<protein>
    <submittedName>
        <fullName evidence="1">Uncharacterized protein</fullName>
    </submittedName>
</protein>
<dbReference type="AlphaFoldDB" id="A0A5C5ZS40"/>
<comment type="caution">
    <text evidence="1">The sequence shown here is derived from an EMBL/GenBank/DDBJ whole genome shotgun (WGS) entry which is preliminary data.</text>
</comment>
<proteinExistence type="predicted"/>
<dbReference type="EMBL" id="SJPQ01000001">
    <property type="protein sequence ID" value="TWT89757.1"/>
    <property type="molecule type" value="Genomic_DNA"/>
</dbReference>
<gene>
    <name evidence="1" type="ORF">Mal64_01360</name>
</gene>
<dbReference type="Proteomes" id="UP000315440">
    <property type="component" value="Unassembled WGS sequence"/>
</dbReference>
<dbReference type="OrthoDB" id="8481836at2"/>
<sequence length="133" mass="15232">MASSACIDNAPHCLLRLPRHATNRFPARLHQFENRSKNYKLFNEPTTREVVFRRLVEQLRESKSIRKNPKVQLCLAAGKIIASHTDGLRSHFDENNWLLYDAGWIREQLQAISDSGYENSIAAVTAKLLLRSS</sequence>